<gene>
    <name evidence="1" type="ORF">SAMN05216388_10642</name>
</gene>
<name>A0A1H8WLG1_9EURY</name>
<sequence length="203" mass="22923">MTNQADSVKDTSGVPFEWFDADIKDPLNGYRSTLREGTVPEYIQNPQINAPELIDVFGLDHREFEQKVRNDGFQQGILVERPPSMPPEYATFVIRPKLYLTAHQDAARTRDKNSAYRQADFKFRATANNEQGGIQYVTPNQIAEPLRKLMATDEWHSRVTSIQGSFDGWHLRYHIGDLGAISGVSAVAKFSDTEFAPSQSTSR</sequence>
<dbReference type="AlphaFoldDB" id="A0A1H8WLG1"/>
<organism evidence="1 2">
    <name type="scientific">Halorientalis persicus</name>
    <dbReference type="NCBI Taxonomy" id="1367881"/>
    <lineage>
        <taxon>Archaea</taxon>
        <taxon>Methanobacteriati</taxon>
        <taxon>Methanobacteriota</taxon>
        <taxon>Stenosarchaea group</taxon>
        <taxon>Halobacteria</taxon>
        <taxon>Halobacteriales</taxon>
        <taxon>Haloarculaceae</taxon>
        <taxon>Halorientalis</taxon>
    </lineage>
</organism>
<reference evidence="2" key="1">
    <citation type="submission" date="2016-10" db="EMBL/GenBank/DDBJ databases">
        <authorList>
            <person name="Varghese N."/>
            <person name="Submissions S."/>
        </authorList>
    </citation>
    <scope>NUCLEOTIDE SEQUENCE [LARGE SCALE GENOMIC DNA]</scope>
    <source>
        <strain evidence="2">IBRC-M 10043</strain>
    </source>
</reference>
<accession>A0A1H8WLG1</accession>
<protein>
    <submittedName>
        <fullName evidence="1">Uncharacterized protein</fullName>
    </submittedName>
</protein>
<proteinExistence type="predicted"/>
<dbReference type="EMBL" id="FOCX01000064">
    <property type="protein sequence ID" value="SEP28462.1"/>
    <property type="molecule type" value="Genomic_DNA"/>
</dbReference>
<dbReference type="RefSeq" id="WP_092664942.1">
    <property type="nucleotide sequence ID" value="NZ_FOCX01000064.1"/>
</dbReference>
<dbReference type="Proteomes" id="UP000198775">
    <property type="component" value="Unassembled WGS sequence"/>
</dbReference>
<keyword evidence="2" id="KW-1185">Reference proteome</keyword>
<evidence type="ECO:0000313" key="2">
    <source>
        <dbReference type="Proteomes" id="UP000198775"/>
    </source>
</evidence>
<evidence type="ECO:0000313" key="1">
    <source>
        <dbReference type="EMBL" id="SEP28462.1"/>
    </source>
</evidence>